<protein>
    <submittedName>
        <fullName evidence="1">Uncharacterized protein</fullName>
    </submittedName>
</protein>
<dbReference type="EMBL" id="CP144694">
    <property type="protein sequence ID" value="WVZ02145.1"/>
    <property type="molecule type" value="Genomic_DNA"/>
</dbReference>
<evidence type="ECO:0000313" key="2">
    <source>
        <dbReference type="Proteomes" id="UP001374535"/>
    </source>
</evidence>
<name>A0AAQ3N2A1_VIGMU</name>
<proteinExistence type="predicted"/>
<dbReference type="AlphaFoldDB" id="A0AAQ3N2A1"/>
<feature type="non-terminal residue" evidence="1">
    <location>
        <position position="1"/>
    </location>
</feature>
<gene>
    <name evidence="1" type="ORF">V8G54_022951</name>
</gene>
<accession>A0AAQ3N2A1</accession>
<sequence>RCQPPPHHQQPPCCRTIASGQHLSSTRKHLDRLHHAINSDVSIGSHHADATTTTHTKPHAAINVVITNRVSSTEQSKIVAEPPPQASSLKHHCLRSHPNSMDAAPPSSILHKPWKLAPSHNLQTKNPELHHPEKPINLCRQHWIGVWVWCIGR</sequence>
<organism evidence="1 2">
    <name type="scientific">Vigna mungo</name>
    <name type="common">Black gram</name>
    <name type="synonym">Phaseolus mungo</name>
    <dbReference type="NCBI Taxonomy" id="3915"/>
    <lineage>
        <taxon>Eukaryota</taxon>
        <taxon>Viridiplantae</taxon>
        <taxon>Streptophyta</taxon>
        <taxon>Embryophyta</taxon>
        <taxon>Tracheophyta</taxon>
        <taxon>Spermatophyta</taxon>
        <taxon>Magnoliopsida</taxon>
        <taxon>eudicotyledons</taxon>
        <taxon>Gunneridae</taxon>
        <taxon>Pentapetalae</taxon>
        <taxon>rosids</taxon>
        <taxon>fabids</taxon>
        <taxon>Fabales</taxon>
        <taxon>Fabaceae</taxon>
        <taxon>Papilionoideae</taxon>
        <taxon>50 kb inversion clade</taxon>
        <taxon>NPAAA clade</taxon>
        <taxon>indigoferoid/millettioid clade</taxon>
        <taxon>Phaseoleae</taxon>
        <taxon>Vigna</taxon>
    </lineage>
</organism>
<keyword evidence="2" id="KW-1185">Reference proteome</keyword>
<evidence type="ECO:0000313" key="1">
    <source>
        <dbReference type="EMBL" id="WVZ02145.1"/>
    </source>
</evidence>
<reference evidence="1 2" key="1">
    <citation type="journal article" date="2023" name="Life. Sci Alliance">
        <title>Evolutionary insights into 3D genome organization and epigenetic landscape of Vigna mungo.</title>
        <authorList>
            <person name="Junaid A."/>
            <person name="Singh B."/>
            <person name="Bhatia S."/>
        </authorList>
    </citation>
    <scope>NUCLEOTIDE SEQUENCE [LARGE SCALE GENOMIC DNA]</scope>
    <source>
        <strain evidence="1">Urdbean</strain>
    </source>
</reference>
<dbReference type="Proteomes" id="UP001374535">
    <property type="component" value="Chromosome 7"/>
</dbReference>